<gene>
    <name evidence="2" type="ORF">VW23_015340</name>
</gene>
<name>A0A1E5XSV7_9HYPH</name>
<protein>
    <recommendedName>
        <fullName evidence="1">N-acetyltransferase domain-containing protein</fullName>
    </recommendedName>
</protein>
<dbReference type="CDD" id="cd04301">
    <property type="entry name" value="NAT_SF"/>
    <property type="match status" value="1"/>
</dbReference>
<keyword evidence="3" id="KW-1185">Reference proteome</keyword>
<dbReference type="SUPFAM" id="SSF55729">
    <property type="entry name" value="Acyl-CoA N-acyltransferases (Nat)"/>
    <property type="match status" value="1"/>
</dbReference>
<dbReference type="PANTHER" id="PTHR43792:SF1">
    <property type="entry name" value="N-ACETYLTRANSFERASE DOMAIN-CONTAINING PROTEIN"/>
    <property type="match status" value="1"/>
</dbReference>
<dbReference type="Proteomes" id="UP000095463">
    <property type="component" value="Unassembled WGS sequence"/>
</dbReference>
<dbReference type="Pfam" id="PF13302">
    <property type="entry name" value="Acetyltransf_3"/>
    <property type="match status" value="1"/>
</dbReference>
<dbReference type="InterPro" id="IPR051531">
    <property type="entry name" value="N-acetyltransferase"/>
</dbReference>
<dbReference type="PROSITE" id="PS51186">
    <property type="entry name" value="GNAT"/>
    <property type="match status" value="1"/>
</dbReference>
<accession>A0A1E5XSV7</accession>
<evidence type="ECO:0000313" key="2">
    <source>
        <dbReference type="EMBL" id="OEO31604.1"/>
    </source>
</evidence>
<organism evidence="2 3">
    <name type="scientific">Devosia insulae DS-56</name>
    <dbReference type="NCBI Taxonomy" id="1116389"/>
    <lineage>
        <taxon>Bacteria</taxon>
        <taxon>Pseudomonadati</taxon>
        <taxon>Pseudomonadota</taxon>
        <taxon>Alphaproteobacteria</taxon>
        <taxon>Hyphomicrobiales</taxon>
        <taxon>Devosiaceae</taxon>
        <taxon>Devosia</taxon>
    </lineage>
</organism>
<dbReference type="EMBL" id="LAJE02000152">
    <property type="protein sequence ID" value="OEO31604.1"/>
    <property type="molecule type" value="Genomic_DNA"/>
</dbReference>
<feature type="domain" description="N-acetyltransferase" evidence="1">
    <location>
        <begin position="13"/>
        <end position="184"/>
    </location>
</feature>
<evidence type="ECO:0000259" key="1">
    <source>
        <dbReference type="PROSITE" id="PS51186"/>
    </source>
</evidence>
<dbReference type="Gene3D" id="3.40.630.30">
    <property type="match status" value="1"/>
</dbReference>
<proteinExistence type="predicted"/>
<dbReference type="PANTHER" id="PTHR43792">
    <property type="entry name" value="GNAT FAMILY, PUTATIVE (AFU_ORTHOLOGUE AFUA_3G00765)-RELATED-RELATED"/>
    <property type="match status" value="1"/>
</dbReference>
<reference evidence="2 3" key="1">
    <citation type="journal article" date="2015" name="Genome Announc.">
        <title>Genome Assemblies of Three Soil-Associated Devosia species: D. insulae, D. limi, and D. soli.</title>
        <authorList>
            <person name="Hassan Y.I."/>
            <person name="Lepp D."/>
            <person name="Zhou T."/>
        </authorList>
    </citation>
    <scope>NUCLEOTIDE SEQUENCE [LARGE SCALE GENOMIC DNA]</scope>
    <source>
        <strain evidence="2 3">DS-56</strain>
    </source>
</reference>
<dbReference type="InterPro" id="IPR016181">
    <property type="entry name" value="Acyl_CoA_acyltransferase"/>
</dbReference>
<sequence>MAMPDFPIETERLTLRNFHKSDLDAVMAYHALPEVQRYLDWKARDRGEVKAALDAMCAQRRLTRPGDALTMAVVRKADDMLIGQISLRWTDATAGQAELRFILSPAQRRQGYARESVRAMLDLGFNELGLHRIYARCSGRNQASAKLLKDIGMRLEAHFREHALFQGEWDEELHFAILDREWLRGSKVKELNHHMVA</sequence>
<comment type="caution">
    <text evidence="2">The sequence shown here is derived from an EMBL/GenBank/DDBJ whole genome shotgun (WGS) entry which is preliminary data.</text>
</comment>
<evidence type="ECO:0000313" key="3">
    <source>
        <dbReference type="Proteomes" id="UP000095463"/>
    </source>
</evidence>
<dbReference type="AlphaFoldDB" id="A0A1E5XSV7"/>
<dbReference type="GO" id="GO:0016747">
    <property type="term" value="F:acyltransferase activity, transferring groups other than amino-acyl groups"/>
    <property type="evidence" value="ECO:0007669"/>
    <property type="project" value="InterPro"/>
</dbReference>
<dbReference type="InterPro" id="IPR000182">
    <property type="entry name" value="GNAT_dom"/>
</dbReference>